<dbReference type="Pfam" id="PF01392">
    <property type="entry name" value="Fz"/>
    <property type="match status" value="1"/>
</dbReference>
<dbReference type="GO" id="GO:0005886">
    <property type="term" value="C:plasma membrane"/>
    <property type="evidence" value="ECO:0007669"/>
    <property type="project" value="TreeGrafter"/>
</dbReference>
<feature type="domain" description="FZ" evidence="4">
    <location>
        <begin position="5"/>
        <end position="88"/>
    </location>
</feature>
<keyword evidence="2" id="KW-1015">Disulfide bond</keyword>
<dbReference type="GO" id="GO:0017147">
    <property type="term" value="F:Wnt-protein binding"/>
    <property type="evidence" value="ECO:0007669"/>
    <property type="project" value="TreeGrafter"/>
</dbReference>
<dbReference type="CDD" id="cd07066">
    <property type="entry name" value="CRD_FZ"/>
    <property type="match status" value="1"/>
</dbReference>
<protein>
    <recommendedName>
        <fullName evidence="4">FZ domain-containing protein</fullName>
    </recommendedName>
</protein>
<dbReference type="PROSITE" id="PS50038">
    <property type="entry name" value="FZ"/>
    <property type="match status" value="1"/>
</dbReference>
<accession>T1L665</accession>
<dbReference type="GO" id="GO:0035567">
    <property type="term" value="P:non-canonical Wnt signaling pathway"/>
    <property type="evidence" value="ECO:0007669"/>
    <property type="project" value="TreeGrafter"/>
</dbReference>
<dbReference type="Proteomes" id="UP000015104">
    <property type="component" value="Unassembled WGS sequence"/>
</dbReference>
<evidence type="ECO:0000313" key="6">
    <source>
        <dbReference type="Proteomes" id="UP000015104"/>
    </source>
</evidence>
<comment type="caution">
    <text evidence="3">Lacks conserved residue(s) required for the propagation of feature annotation.</text>
</comment>
<sequence length="110" mass="12612">MVITYDRHDCVPMKVAYCIKHNVRYSHITLPNKNDDDTSQESINIQLAEYDPILSVKCYSLLPLFLCSLSTSFCNSTSQPIKPCRSFCKGKLIVDIFIHYFVISCLNNVQ</sequence>
<dbReference type="STRING" id="32264.T1L665"/>
<keyword evidence="1" id="KW-0217">Developmental protein</keyword>
<evidence type="ECO:0000259" key="4">
    <source>
        <dbReference type="PROSITE" id="PS50038"/>
    </source>
</evidence>
<evidence type="ECO:0000256" key="3">
    <source>
        <dbReference type="PROSITE-ProRule" id="PRU00090"/>
    </source>
</evidence>
<keyword evidence="6" id="KW-1185">Reference proteome</keyword>
<dbReference type="InterPro" id="IPR020067">
    <property type="entry name" value="Frizzled_dom"/>
</dbReference>
<evidence type="ECO:0000256" key="2">
    <source>
        <dbReference type="ARBA" id="ARBA00023157"/>
    </source>
</evidence>
<dbReference type="SMART" id="SM00063">
    <property type="entry name" value="FRI"/>
    <property type="match status" value="1"/>
</dbReference>
<proteinExistence type="predicted"/>
<evidence type="ECO:0000313" key="5">
    <source>
        <dbReference type="EnsemblMetazoa" id="tetur636g00010.1"/>
    </source>
</evidence>
<reference evidence="6" key="1">
    <citation type="submission" date="2011-08" db="EMBL/GenBank/DDBJ databases">
        <authorList>
            <person name="Rombauts S."/>
        </authorList>
    </citation>
    <scope>NUCLEOTIDE SEQUENCE</scope>
    <source>
        <strain evidence="6">London</strain>
    </source>
</reference>
<dbReference type="InterPro" id="IPR036790">
    <property type="entry name" value="Frizzled_dom_sf"/>
</dbReference>
<organism evidence="5 6">
    <name type="scientific">Tetranychus urticae</name>
    <name type="common">Two-spotted spider mite</name>
    <dbReference type="NCBI Taxonomy" id="32264"/>
    <lineage>
        <taxon>Eukaryota</taxon>
        <taxon>Metazoa</taxon>
        <taxon>Ecdysozoa</taxon>
        <taxon>Arthropoda</taxon>
        <taxon>Chelicerata</taxon>
        <taxon>Arachnida</taxon>
        <taxon>Acari</taxon>
        <taxon>Acariformes</taxon>
        <taxon>Trombidiformes</taxon>
        <taxon>Prostigmata</taxon>
        <taxon>Eleutherengona</taxon>
        <taxon>Raphignathae</taxon>
        <taxon>Tetranychoidea</taxon>
        <taxon>Tetranychidae</taxon>
        <taxon>Tetranychus</taxon>
    </lineage>
</organism>
<dbReference type="PANTHER" id="PTHR11309">
    <property type="entry name" value="FRIZZLED"/>
    <property type="match status" value="1"/>
</dbReference>
<dbReference type="AlphaFoldDB" id="T1L665"/>
<name>T1L665_TETUR</name>
<reference evidence="5" key="2">
    <citation type="submission" date="2015-06" db="UniProtKB">
        <authorList>
            <consortium name="EnsemblMetazoa"/>
        </authorList>
    </citation>
    <scope>IDENTIFICATION</scope>
</reference>
<dbReference type="GO" id="GO:0042813">
    <property type="term" value="F:Wnt receptor activity"/>
    <property type="evidence" value="ECO:0007669"/>
    <property type="project" value="TreeGrafter"/>
</dbReference>
<dbReference type="HOGENOM" id="CLU_2174156_0_0_1"/>
<dbReference type="GO" id="GO:0060070">
    <property type="term" value="P:canonical Wnt signaling pathway"/>
    <property type="evidence" value="ECO:0007669"/>
    <property type="project" value="TreeGrafter"/>
</dbReference>
<evidence type="ECO:0000256" key="1">
    <source>
        <dbReference type="ARBA" id="ARBA00022473"/>
    </source>
</evidence>
<dbReference type="EnsemblMetazoa" id="tetur636g00010.1">
    <property type="protein sequence ID" value="tetur636g00010.1"/>
    <property type="gene ID" value="tetur636g00010"/>
</dbReference>
<dbReference type="SUPFAM" id="SSF63501">
    <property type="entry name" value="Frizzled cysteine-rich domain"/>
    <property type="match status" value="1"/>
</dbReference>
<dbReference type="EMBL" id="CAEY01001663">
    <property type="status" value="NOT_ANNOTATED_CDS"/>
    <property type="molecule type" value="Genomic_DNA"/>
</dbReference>
<dbReference type="Gene3D" id="1.10.2000.10">
    <property type="entry name" value="Frizzled cysteine-rich domain"/>
    <property type="match status" value="1"/>
</dbReference>
<dbReference type="InterPro" id="IPR015526">
    <property type="entry name" value="Frizzled/SFRP"/>
</dbReference>